<feature type="coiled-coil region" evidence="1">
    <location>
        <begin position="59"/>
        <end position="96"/>
    </location>
</feature>
<gene>
    <name evidence="2" type="ORF">Tco_1015393</name>
</gene>
<keyword evidence="3" id="KW-1185">Reference proteome</keyword>
<dbReference type="EMBL" id="BQNB010017500">
    <property type="protein sequence ID" value="GJT63913.1"/>
    <property type="molecule type" value="Genomic_DNA"/>
</dbReference>
<comment type="caution">
    <text evidence="2">The sequence shown here is derived from an EMBL/GenBank/DDBJ whole genome shotgun (WGS) entry which is preliminary data.</text>
</comment>
<dbReference type="Proteomes" id="UP001151760">
    <property type="component" value="Unassembled WGS sequence"/>
</dbReference>
<evidence type="ECO:0000256" key="1">
    <source>
        <dbReference type="SAM" id="Coils"/>
    </source>
</evidence>
<reference evidence="2" key="2">
    <citation type="submission" date="2022-01" db="EMBL/GenBank/DDBJ databases">
        <authorList>
            <person name="Yamashiro T."/>
            <person name="Shiraishi A."/>
            <person name="Satake H."/>
            <person name="Nakayama K."/>
        </authorList>
    </citation>
    <scope>NUCLEOTIDE SEQUENCE</scope>
</reference>
<evidence type="ECO:0000313" key="2">
    <source>
        <dbReference type="EMBL" id="GJT63913.1"/>
    </source>
</evidence>
<proteinExistence type="predicted"/>
<organism evidence="2 3">
    <name type="scientific">Tanacetum coccineum</name>
    <dbReference type="NCBI Taxonomy" id="301880"/>
    <lineage>
        <taxon>Eukaryota</taxon>
        <taxon>Viridiplantae</taxon>
        <taxon>Streptophyta</taxon>
        <taxon>Embryophyta</taxon>
        <taxon>Tracheophyta</taxon>
        <taxon>Spermatophyta</taxon>
        <taxon>Magnoliopsida</taxon>
        <taxon>eudicotyledons</taxon>
        <taxon>Gunneridae</taxon>
        <taxon>Pentapetalae</taxon>
        <taxon>asterids</taxon>
        <taxon>campanulids</taxon>
        <taxon>Asterales</taxon>
        <taxon>Asteraceae</taxon>
        <taxon>Asteroideae</taxon>
        <taxon>Anthemideae</taxon>
        <taxon>Anthemidinae</taxon>
        <taxon>Tanacetum</taxon>
    </lineage>
</organism>
<reference evidence="2" key="1">
    <citation type="journal article" date="2022" name="Int. J. Mol. Sci.">
        <title>Draft Genome of Tanacetum Coccineum: Genomic Comparison of Closely Related Tanacetum-Family Plants.</title>
        <authorList>
            <person name="Yamashiro T."/>
            <person name="Shiraishi A."/>
            <person name="Nakayama K."/>
            <person name="Satake H."/>
        </authorList>
    </citation>
    <scope>NUCLEOTIDE SEQUENCE</scope>
</reference>
<sequence length="199" mass="22307">MLNLFTPADEEFFNEGVRDESAIKRSWKLLCQSVQQQANTLLRFEALKEQHTDLLSKNYDGALTREKSLQDRLKELEEEKKQADQLNSSRTDQIKQLEEALKAILKPDAQCQLRVEKGSLWAVEAGNANGEVFILAVGKGFIDGISIGRKDADIQAILKATPNVDLASSDTFIDEYEKLFDRRSHSFAESSDTPTASIA</sequence>
<protein>
    <submittedName>
        <fullName evidence="2">Uncharacterized protein</fullName>
    </submittedName>
</protein>
<accession>A0ABQ5FKP1</accession>
<keyword evidence="1" id="KW-0175">Coiled coil</keyword>
<name>A0ABQ5FKP1_9ASTR</name>
<evidence type="ECO:0000313" key="3">
    <source>
        <dbReference type="Proteomes" id="UP001151760"/>
    </source>
</evidence>